<dbReference type="InterPro" id="IPR034704">
    <property type="entry name" value="Ribosomal_bL28/bL31-like_sf"/>
</dbReference>
<dbReference type="NCBIfam" id="TIGR00009">
    <property type="entry name" value="L28"/>
    <property type="match status" value="1"/>
</dbReference>
<evidence type="ECO:0000256" key="2">
    <source>
        <dbReference type="ARBA" id="ARBA00022980"/>
    </source>
</evidence>
<gene>
    <name evidence="6" type="ORF">VKT23_005196</name>
</gene>
<comment type="similarity">
    <text evidence="1">Belongs to the bacterial ribosomal protein bL28 family.</text>
</comment>
<keyword evidence="7" id="KW-1185">Reference proteome</keyword>
<dbReference type="PANTHER" id="PTHR13528">
    <property type="entry name" value="39S RIBOSOMAL PROTEIN L28, MITOCHONDRIAL"/>
    <property type="match status" value="1"/>
</dbReference>
<reference evidence="6 7" key="1">
    <citation type="submission" date="2024-01" db="EMBL/GenBank/DDBJ databases">
        <title>A draft genome for the cacao thread blight pathogen Marasmiellus scandens.</title>
        <authorList>
            <person name="Baruah I.K."/>
            <person name="Leung J."/>
            <person name="Bukari Y."/>
            <person name="Amoako-Attah I."/>
            <person name="Meinhardt L.W."/>
            <person name="Bailey B.A."/>
            <person name="Cohen S.P."/>
        </authorList>
    </citation>
    <scope>NUCLEOTIDE SEQUENCE [LARGE SCALE GENOMIC DNA]</scope>
    <source>
        <strain evidence="6 7">GH-19</strain>
    </source>
</reference>
<comment type="caution">
    <text evidence="6">The sequence shown here is derived from an EMBL/GenBank/DDBJ whole genome shotgun (WGS) entry which is preliminary data.</text>
</comment>
<dbReference type="HAMAP" id="MF_00373">
    <property type="entry name" value="Ribosomal_bL28"/>
    <property type="match status" value="1"/>
</dbReference>
<name>A0ABR1JTD2_9AGAR</name>
<dbReference type="EMBL" id="JBANRG010000005">
    <property type="protein sequence ID" value="KAK7466475.1"/>
    <property type="molecule type" value="Genomic_DNA"/>
</dbReference>
<feature type="region of interest" description="Disordered" evidence="5">
    <location>
        <begin position="164"/>
        <end position="186"/>
    </location>
</feature>
<evidence type="ECO:0000256" key="4">
    <source>
        <dbReference type="ARBA" id="ARBA00035265"/>
    </source>
</evidence>
<dbReference type="InterPro" id="IPR026569">
    <property type="entry name" value="Ribosomal_bL28"/>
</dbReference>
<evidence type="ECO:0000313" key="6">
    <source>
        <dbReference type="EMBL" id="KAK7466475.1"/>
    </source>
</evidence>
<dbReference type="InterPro" id="IPR037147">
    <property type="entry name" value="Ribosomal_bL28_sf"/>
</dbReference>
<dbReference type="PANTHER" id="PTHR13528:SF2">
    <property type="entry name" value="LARGE RIBOSOMAL SUBUNIT PROTEIN BL28M"/>
    <property type="match status" value="1"/>
</dbReference>
<evidence type="ECO:0000256" key="3">
    <source>
        <dbReference type="ARBA" id="ARBA00023274"/>
    </source>
</evidence>
<keyword evidence="3" id="KW-0687">Ribonucleoprotein</keyword>
<dbReference type="InterPro" id="IPR001383">
    <property type="entry name" value="Ribosomal_bL28_bact-type"/>
</dbReference>
<evidence type="ECO:0000256" key="1">
    <source>
        <dbReference type="ARBA" id="ARBA00008760"/>
    </source>
</evidence>
<protein>
    <recommendedName>
        <fullName evidence="4">Large ribosomal subunit protein bL28c</fullName>
    </recommendedName>
</protein>
<sequence length="213" mass="24474">MHPTLSTLKALITSQPFKRSQLGLFQGKTKQYGNNVPFSRHKTRRTWLPNVQRKRLFSDSLQRFIRVKLTTRALKTIKKKYTSVDNYVFSNSSSTISHEGMRLRLMMRDAIATKAWAGETREDFEKRKEKESVKAQKQEATRERVREVKRVGLGKMPTLEDARKAREAAVGALRTSSGSPSASFKPGQILAYLKQRKEDQRTLLRAKSFTNVV</sequence>
<dbReference type="SUPFAM" id="SSF143800">
    <property type="entry name" value="L28p-like"/>
    <property type="match status" value="1"/>
</dbReference>
<organism evidence="6 7">
    <name type="scientific">Marasmiellus scandens</name>
    <dbReference type="NCBI Taxonomy" id="2682957"/>
    <lineage>
        <taxon>Eukaryota</taxon>
        <taxon>Fungi</taxon>
        <taxon>Dikarya</taxon>
        <taxon>Basidiomycota</taxon>
        <taxon>Agaricomycotina</taxon>
        <taxon>Agaricomycetes</taxon>
        <taxon>Agaricomycetidae</taxon>
        <taxon>Agaricales</taxon>
        <taxon>Marasmiineae</taxon>
        <taxon>Omphalotaceae</taxon>
        <taxon>Marasmiellus</taxon>
    </lineage>
</organism>
<evidence type="ECO:0000256" key="5">
    <source>
        <dbReference type="SAM" id="MobiDB-lite"/>
    </source>
</evidence>
<evidence type="ECO:0000313" key="7">
    <source>
        <dbReference type="Proteomes" id="UP001498398"/>
    </source>
</evidence>
<dbReference type="Proteomes" id="UP001498398">
    <property type="component" value="Unassembled WGS sequence"/>
</dbReference>
<dbReference type="Pfam" id="PF00830">
    <property type="entry name" value="Ribosomal_L28"/>
    <property type="match status" value="1"/>
</dbReference>
<proteinExistence type="inferred from homology"/>
<accession>A0ABR1JTD2</accession>
<keyword evidence="2" id="KW-0689">Ribosomal protein</keyword>
<dbReference type="Gene3D" id="2.30.170.40">
    <property type="entry name" value="Ribosomal protein L28/L24"/>
    <property type="match status" value="1"/>
</dbReference>